<organism evidence="1 2">
    <name type="scientific">Flavihumibacter fluminis</name>
    <dbReference type="NCBI Taxonomy" id="2909236"/>
    <lineage>
        <taxon>Bacteria</taxon>
        <taxon>Pseudomonadati</taxon>
        <taxon>Bacteroidota</taxon>
        <taxon>Chitinophagia</taxon>
        <taxon>Chitinophagales</taxon>
        <taxon>Chitinophagaceae</taxon>
        <taxon>Flavihumibacter</taxon>
    </lineage>
</organism>
<name>A0ABS9BKW7_9BACT</name>
<dbReference type="PANTHER" id="PTHR39186">
    <property type="entry name" value="DUF2071 FAMILY PROTEIN"/>
    <property type="match status" value="1"/>
</dbReference>
<protein>
    <submittedName>
        <fullName evidence="1">DUF2071 domain-containing protein</fullName>
    </submittedName>
</protein>
<keyword evidence="2" id="KW-1185">Reference proteome</keyword>
<dbReference type="Pfam" id="PF09844">
    <property type="entry name" value="DUF2071"/>
    <property type="match status" value="1"/>
</dbReference>
<dbReference type="InterPro" id="IPR018644">
    <property type="entry name" value="DUF2071"/>
</dbReference>
<dbReference type="Gene3D" id="2.40.400.10">
    <property type="entry name" value="Acetoacetate decarboxylase-like"/>
    <property type="match status" value="1"/>
</dbReference>
<dbReference type="InterPro" id="IPR023375">
    <property type="entry name" value="ADC_dom_sf"/>
</dbReference>
<dbReference type="PANTHER" id="PTHR39186:SF1">
    <property type="entry name" value="DUF2071 DOMAIN-CONTAINING PROTEIN"/>
    <property type="match status" value="1"/>
</dbReference>
<evidence type="ECO:0000313" key="2">
    <source>
        <dbReference type="Proteomes" id="UP001200145"/>
    </source>
</evidence>
<evidence type="ECO:0000313" key="1">
    <source>
        <dbReference type="EMBL" id="MCF1715658.1"/>
    </source>
</evidence>
<dbReference type="Proteomes" id="UP001200145">
    <property type="component" value="Unassembled WGS sequence"/>
</dbReference>
<accession>A0ABS9BKW7</accession>
<dbReference type="SUPFAM" id="SSF160104">
    <property type="entry name" value="Acetoacetate decarboxylase-like"/>
    <property type="match status" value="1"/>
</dbReference>
<gene>
    <name evidence="1" type="ORF">L0U88_13555</name>
</gene>
<reference evidence="1 2" key="1">
    <citation type="submission" date="2022-01" db="EMBL/GenBank/DDBJ databases">
        <title>Flavihumibacter sp. nov., isolated from sediment of a river.</title>
        <authorList>
            <person name="Liu H."/>
        </authorList>
    </citation>
    <scope>NUCLEOTIDE SEQUENCE [LARGE SCALE GENOMIC DNA]</scope>
    <source>
        <strain evidence="1 2">RY-1</strain>
    </source>
</reference>
<sequence length="236" mass="27546">MSSIILSQLHHRPFPLPANNWNYYQEWINALFLHWKIPFETLRPLVPEKLNLDSFNGDYYVSVVAFTMKNIRPRLLPAFPPISTFHEINLRTYTNHENKAGVYFLSIEAEKTISAFLARMLSGLPYQKARMHRGSETYNSVNPKANQQLDLSYQIGKPVLHKSLLDTWLTERYCLHLVQQDQIYTFDIHHLEWPLAEVEIKTQQLHYKVGELNLGSIPPDSTHYSEGVQVLAWNKV</sequence>
<comment type="caution">
    <text evidence="1">The sequence shown here is derived from an EMBL/GenBank/DDBJ whole genome shotgun (WGS) entry which is preliminary data.</text>
</comment>
<proteinExistence type="predicted"/>
<dbReference type="RefSeq" id="WP_234866607.1">
    <property type="nucleotide sequence ID" value="NZ_JAKEVY010000003.1"/>
</dbReference>
<dbReference type="EMBL" id="JAKEVY010000003">
    <property type="protein sequence ID" value="MCF1715658.1"/>
    <property type="molecule type" value="Genomic_DNA"/>
</dbReference>